<sequence length="325" mass="36950">MVKQNFAEKIFSKEKIEDADIFALFRFQYAENKVYKDWCDALGVKLSEIKAILDIPFLPISFFKTHKIVCGEFEPALIFESSGTTQSINSRHLVKEAKIYEQSFAKAFEQFYGDIRDYCIIGLLPAYLERKNSSLIKMANDLIGLSGHEKSGFYLYNFEELAQLLKELESKKQKTLLLGVTFALLDFAEQFPMQLKHTVVMDTGGMKGRKKEMTRAEVHAILTKNLGVQQIHSEYGMTELLSQAYSAGDGKYKCPAWMRVLVRDETDPLSIRSNGKGLLNIIDMANIYSCAFIATDDVGVIEKDYFEVWGRLDNSDIRGCSLLVI</sequence>
<protein>
    <submittedName>
        <fullName evidence="2">Acyl transferase</fullName>
    </submittedName>
</protein>
<dbReference type="OrthoDB" id="182577at2"/>
<organism evidence="2 3">
    <name type="scientific">Arachidicoccus soli</name>
    <dbReference type="NCBI Taxonomy" id="2341117"/>
    <lineage>
        <taxon>Bacteria</taxon>
        <taxon>Pseudomonadati</taxon>
        <taxon>Bacteroidota</taxon>
        <taxon>Chitinophagia</taxon>
        <taxon>Chitinophagales</taxon>
        <taxon>Chitinophagaceae</taxon>
        <taxon>Arachidicoccus</taxon>
    </lineage>
</organism>
<feature type="domain" description="Acyl-protein synthetase LuxE" evidence="1">
    <location>
        <begin position="12"/>
        <end position="322"/>
    </location>
</feature>
<dbReference type="GO" id="GO:0047474">
    <property type="term" value="F:long-chain fatty acid--protein ligase activity"/>
    <property type="evidence" value="ECO:0007669"/>
    <property type="project" value="InterPro"/>
</dbReference>
<dbReference type="RefSeq" id="WP_119987840.1">
    <property type="nucleotide sequence ID" value="NZ_CP032489.1"/>
</dbReference>
<dbReference type="GO" id="GO:0016740">
    <property type="term" value="F:transferase activity"/>
    <property type="evidence" value="ECO:0007669"/>
    <property type="project" value="UniProtKB-KW"/>
</dbReference>
<keyword evidence="3" id="KW-1185">Reference proteome</keyword>
<dbReference type="AlphaFoldDB" id="A0A386HPR7"/>
<keyword evidence="2" id="KW-0808">Transferase</keyword>
<proteinExistence type="predicted"/>
<dbReference type="Pfam" id="PF04443">
    <property type="entry name" value="LuxE"/>
    <property type="match status" value="1"/>
</dbReference>
<dbReference type="GO" id="GO:0008218">
    <property type="term" value="P:bioluminescence"/>
    <property type="evidence" value="ECO:0007669"/>
    <property type="project" value="InterPro"/>
</dbReference>
<evidence type="ECO:0000313" key="2">
    <source>
        <dbReference type="EMBL" id="AYD47937.1"/>
    </source>
</evidence>
<evidence type="ECO:0000259" key="1">
    <source>
        <dbReference type="Pfam" id="PF04443"/>
    </source>
</evidence>
<dbReference type="EMBL" id="CP032489">
    <property type="protein sequence ID" value="AYD47937.1"/>
    <property type="molecule type" value="Genomic_DNA"/>
</dbReference>
<dbReference type="KEGG" id="ark:D6B99_10250"/>
<dbReference type="InterPro" id="IPR007534">
    <property type="entry name" value="LuxE"/>
</dbReference>
<name>A0A386HPR7_9BACT</name>
<dbReference type="Proteomes" id="UP000266118">
    <property type="component" value="Chromosome"/>
</dbReference>
<accession>A0A386HPR7</accession>
<reference evidence="2 3" key="1">
    <citation type="submission" date="2018-09" db="EMBL/GenBank/DDBJ databases">
        <title>Arachidicoccus sp. nov., a bacterium isolated from soil.</title>
        <authorList>
            <person name="Weon H.-Y."/>
            <person name="Kwon S.-W."/>
            <person name="Lee S.A."/>
        </authorList>
    </citation>
    <scope>NUCLEOTIDE SEQUENCE [LARGE SCALE GENOMIC DNA]</scope>
    <source>
        <strain evidence="2 3">KIS59-12</strain>
    </source>
</reference>
<evidence type="ECO:0000313" key="3">
    <source>
        <dbReference type="Proteomes" id="UP000266118"/>
    </source>
</evidence>
<gene>
    <name evidence="2" type="ORF">D6B99_10250</name>
</gene>